<dbReference type="GO" id="GO:0005975">
    <property type="term" value="P:carbohydrate metabolic process"/>
    <property type="evidence" value="ECO:0007669"/>
    <property type="project" value="InterPro"/>
</dbReference>
<evidence type="ECO:0000256" key="5">
    <source>
        <dbReference type="ARBA" id="ARBA00022801"/>
    </source>
</evidence>
<evidence type="ECO:0000256" key="1">
    <source>
        <dbReference type="ARBA" id="ARBA00001913"/>
    </source>
</evidence>
<dbReference type="GO" id="GO:0004571">
    <property type="term" value="F:mannosyl-oligosaccharide 1,2-alpha-mannosidase activity"/>
    <property type="evidence" value="ECO:0007669"/>
    <property type="project" value="UniProtKB-EC"/>
</dbReference>
<accession>A0A9W7Y5G0</accession>
<comment type="pathway">
    <text evidence="2">Protein modification; protein glycosylation.</text>
</comment>
<evidence type="ECO:0000256" key="4">
    <source>
        <dbReference type="ARBA" id="ARBA00022729"/>
    </source>
</evidence>
<feature type="active site" description="Proton donor" evidence="11">
    <location>
        <position position="411"/>
    </location>
</feature>
<dbReference type="InterPro" id="IPR050749">
    <property type="entry name" value="Glycosyl_Hydrolase_47"/>
</dbReference>
<evidence type="ECO:0000256" key="3">
    <source>
        <dbReference type="ARBA" id="ARBA00007658"/>
    </source>
</evidence>
<evidence type="ECO:0000313" key="15">
    <source>
        <dbReference type="EMBL" id="KAJ1724897.1"/>
    </source>
</evidence>
<sequence length="558" mass="62601">MRLQLLSVYAIGLAASGAQWTSEPFGPVAQTAPAIGRLASGMRSLDGQTADPQRLAVLRTRTVQHDFSNESEEDRSTRRARAAAVKRGFQYAWAGYKKYAYGADEVDVLAKKPKTTRNGWGATLIDALDTLWAMDLKDEFWEARDLVAKTDFSKDGGQLAKVFETVIRYLGGLLSAYEQSRDKIFLQKATEVANAMLPAFNTPLGLPWQMLNITSGVGSSETPGKSSTNLAEIGTFQMEFFRLSQLTRNGTYHEIAQNIISVMLAKNSPTDGNQNYVIPGLYPIDFDMLSGKFTGRAAYWGGGADSFYEYLGKTWILSDFMLERNRELWTESIQSFNQYAVAESNHGYLFTGFVDGAKFYPYSDTFTNFIPGTLGLLSKIVGSDTYFQLAVDLLEGGYSVFDEMPSSLGAEAIRFVRKNVPSDYLLLKDKAKKQIDQYGFANEREYYLLRPELIESLFYMYRMTGDTKYADRVWKIWQGIQRNCRVEDGYVGTADVAVDASVSGALNTVDSTESFFFAETFLYLYLTFADHDVLSLDDWVFTTEAHPLSRKMPFDGTF</sequence>
<comment type="catalytic activity">
    <reaction evidence="9">
        <text>N(4)-(alpha-D-Man-(1-&gt;2)-alpha-D-Man-(1-&gt;2)-alpha-D-Man-(1-&gt;3)-[alpha-D-Man-(1-&gt;3)-[alpha-D-Man-(1-&gt;2)-alpha-D-Man-(1-&gt;6)]-alpha-D-Man-(1-&gt;6)]-beta-D-Man-(1-&gt;4)-beta-D-GlcNAc-(1-&gt;4)-beta-D-GlcNAc)-L-asparaginyl-[protein] (N-glucan mannose isomer 8A1,2,3B1,3) + 3 H2O = N(4)-(alpha-D-Man-(1-&gt;3)-[alpha-D-Man-(1-&gt;3)-[alpha-D-Man-(1-&gt;6)]-alpha-D-Man-(1-&gt;6)]-beta-D-Man-(1-&gt;4)-beta-D-GlcNAc-(1-&gt;4)-beta-D-GlcNAc)-L-asparaginyl-[protein] (N-glucan mannose isomer 5A1,2) + 3 beta-D-mannose</text>
        <dbReference type="Rhea" id="RHEA:56028"/>
        <dbReference type="Rhea" id="RHEA-COMP:14358"/>
        <dbReference type="Rhea" id="RHEA-COMP:14367"/>
        <dbReference type="ChEBI" id="CHEBI:15377"/>
        <dbReference type="ChEBI" id="CHEBI:28563"/>
        <dbReference type="ChEBI" id="CHEBI:59087"/>
        <dbReference type="ChEBI" id="CHEBI:60628"/>
        <dbReference type="EC" id="3.2.1.113"/>
    </reaction>
</comment>
<evidence type="ECO:0000256" key="2">
    <source>
        <dbReference type="ARBA" id="ARBA00004922"/>
    </source>
</evidence>
<keyword evidence="4 14" id="KW-0732">Signal</keyword>
<proteinExistence type="inferred from homology"/>
<keyword evidence="12" id="KW-0106">Calcium</keyword>
<evidence type="ECO:0000313" key="16">
    <source>
        <dbReference type="Proteomes" id="UP001149813"/>
    </source>
</evidence>
<evidence type="ECO:0000256" key="10">
    <source>
        <dbReference type="ARBA" id="ARBA00048605"/>
    </source>
</evidence>
<dbReference type="InterPro" id="IPR012341">
    <property type="entry name" value="6hp_glycosidase-like_sf"/>
</dbReference>
<gene>
    <name evidence="15" type="ORF">LPJ53_000895</name>
</gene>
<dbReference type="InterPro" id="IPR036026">
    <property type="entry name" value="Seven-hairpin_glycosidases"/>
</dbReference>
<keyword evidence="8 13" id="KW-0326">Glycosidase</keyword>
<dbReference type="AlphaFoldDB" id="A0A9W7Y5G0"/>
<dbReference type="GO" id="GO:0005783">
    <property type="term" value="C:endoplasmic reticulum"/>
    <property type="evidence" value="ECO:0007669"/>
    <property type="project" value="TreeGrafter"/>
</dbReference>
<dbReference type="Gene3D" id="1.50.10.10">
    <property type="match status" value="1"/>
</dbReference>
<evidence type="ECO:0000256" key="11">
    <source>
        <dbReference type="PIRSR" id="PIRSR601382-1"/>
    </source>
</evidence>
<evidence type="ECO:0000256" key="6">
    <source>
        <dbReference type="ARBA" id="ARBA00023157"/>
    </source>
</evidence>
<dbReference type="Proteomes" id="UP001149813">
    <property type="component" value="Unassembled WGS sequence"/>
</dbReference>
<dbReference type="EC" id="3.2.1.-" evidence="13"/>
<evidence type="ECO:0000256" key="9">
    <source>
        <dbReference type="ARBA" id="ARBA00047669"/>
    </source>
</evidence>
<dbReference type="OrthoDB" id="8118055at2759"/>
<evidence type="ECO:0000256" key="12">
    <source>
        <dbReference type="PIRSR" id="PIRSR601382-2"/>
    </source>
</evidence>
<dbReference type="PANTHER" id="PTHR11742">
    <property type="entry name" value="MANNOSYL-OLIGOSACCHARIDE ALPHA-1,2-MANNOSIDASE-RELATED"/>
    <property type="match status" value="1"/>
</dbReference>
<dbReference type="GO" id="GO:0036503">
    <property type="term" value="P:ERAD pathway"/>
    <property type="evidence" value="ECO:0007669"/>
    <property type="project" value="UniProtKB-ARBA"/>
</dbReference>
<dbReference type="GO" id="GO:0016020">
    <property type="term" value="C:membrane"/>
    <property type="evidence" value="ECO:0007669"/>
    <property type="project" value="InterPro"/>
</dbReference>
<evidence type="ECO:0000256" key="7">
    <source>
        <dbReference type="ARBA" id="ARBA00023180"/>
    </source>
</evidence>
<dbReference type="GO" id="GO:0005509">
    <property type="term" value="F:calcium ion binding"/>
    <property type="evidence" value="ECO:0007669"/>
    <property type="project" value="InterPro"/>
</dbReference>
<organism evidence="15 16">
    <name type="scientific">Coemansia erecta</name>
    <dbReference type="NCBI Taxonomy" id="147472"/>
    <lineage>
        <taxon>Eukaryota</taxon>
        <taxon>Fungi</taxon>
        <taxon>Fungi incertae sedis</taxon>
        <taxon>Zoopagomycota</taxon>
        <taxon>Kickxellomycotina</taxon>
        <taxon>Kickxellomycetes</taxon>
        <taxon>Kickxellales</taxon>
        <taxon>Kickxellaceae</taxon>
        <taxon>Coemansia</taxon>
    </lineage>
</organism>
<comment type="caution">
    <text evidence="15">The sequence shown here is derived from an EMBL/GenBank/DDBJ whole genome shotgun (WGS) entry which is preliminary data.</text>
</comment>
<feature type="signal peptide" evidence="14">
    <location>
        <begin position="1"/>
        <end position="18"/>
    </location>
</feature>
<reference evidence="15" key="1">
    <citation type="submission" date="2022-07" db="EMBL/GenBank/DDBJ databases">
        <title>Phylogenomic reconstructions and comparative analyses of Kickxellomycotina fungi.</title>
        <authorList>
            <person name="Reynolds N.K."/>
            <person name="Stajich J.E."/>
            <person name="Barry K."/>
            <person name="Grigoriev I.V."/>
            <person name="Crous P."/>
            <person name="Smith M.E."/>
        </authorList>
    </citation>
    <scope>NUCLEOTIDE SEQUENCE</scope>
    <source>
        <strain evidence="15">NBRC 32514</strain>
    </source>
</reference>
<dbReference type="InterPro" id="IPR001382">
    <property type="entry name" value="Glyco_hydro_47"/>
</dbReference>
<feature type="active site" description="Proton donor" evidence="11">
    <location>
        <position position="164"/>
    </location>
</feature>
<feature type="active site" evidence="11">
    <location>
        <position position="305"/>
    </location>
</feature>
<comment type="similarity">
    <text evidence="3 13">Belongs to the glycosyl hydrolase 47 family.</text>
</comment>
<feature type="chain" id="PRO_5040839314" description="alpha-1,2-Mannosidase" evidence="14">
    <location>
        <begin position="19"/>
        <end position="558"/>
    </location>
</feature>
<dbReference type="SUPFAM" id="SSF48225">
    <property type="entry name" value="Seven-hairpin glycosidases"/>
    <property type="match status" value="1"/>
</dbReference>
<protein>
    <recommendedName>
        <fullName evidence="13">alpha-1,2-Mannosidase</fullName>
        <ecNumber evidence="13">3.2.1.-</ecNumber>
    </recommendedName>
</protein>
<keyword evidence="12" id="KW-0479">Metal-binding</keyword>
<evidence type="ECO:0000256" key="13">
    <source>
        <dbReference type="RuleBase" id="RU361193"/>
    </source>
</evidence>
<comment type="catalytic activity">
    <reaction evidence="10">
        <text>N(4)-(alpha-D-Man-(1-&gt;2)-alpha-D-Man-(1-&gt;2)-alpha-D-Man-(1-&gt;3)-[alpha-D-Man-(1-&gt;2)-alpha-D-Man-(1-&gt;3)-[alpha-D-Man-(1-&gt;2)-alpha-D-Man-(1-&gt;6)]-alpha-D-Man-(1-&gt;6)]-beta-D-Man-(1-&gt;4)-beta-D-GlcNAc-(1-&gt;4)-beta-D-GlcNAc)-L-asparaginyl-[protein] (N-glucan mannose isomer 9A1,2,3B1,2,3) + 4 H2O = N(4)-(alpha-D-Man-(1-&gt;3)-[alpha-D-Man-(1-&gt;3)-[alpha-D-Man-(1-&gt;6)]-alpha-D-Man-(1-&gt;6)]-beta-D-Man-(1-&gt;4)-beta-D-GlcNAc-(1-&gt;4)-beta-D-GlcNAc)-L-asparaginyl-[protein] (N-glucan mannose isomer 5A1,2) + 4 beta-D-mannose</text>
        <dbReference type="Rhea" id="RHEA:56008"/>
        <dbReference type="Rhea" id="RHEA-COMP:14356"/>
        <dbReference type="Rhea" id="RHEA-COMP:14367"/>
        <dbReference type="ChEBI" id="CHEBI:15377"/>
        <dbReference type="ChEBI" id="CHEBI:28563"/>
        <dbReference type="ChEBI" id="CHEBI:59087"/>
        <dbReference type="ChEBI" id="CHEBI:139493"/>
        <dbReference type="EC" id="3.2.1.113"/>
    </reaction>
</comment>
<keyword evidence="5 13" id="KW-0378">Hydrolase</keyword>
<feature type="binding site" evidence="12">
    <location>
        <position position="543"/>
    </location>
    <ligand>
        <name>Ca(2+)</name>
        <dbReference type="ChEBI" id="CHEBI:29108"/>
    </ligand>
</feature>
<keyword evidence="6" id="KW-1015">Disulfide bond</keyword>
<evidence type="ECO:0000256" key="8">
    <source>
        <dbReference type="ARBA" id="ARBA00023295"/>
    </source>
</evidence>
<dbReference type="Pfam" id="PF01532">
    <property type="entry name" value="Glyco_hydro_47"/>
    <property type="match status" value="1"/>
</dbReference>
<name>A0A9W7Y5G0_9FUNG</name>
<keyword evidence="7" id="KW-0325">Glycoprotein</keyword>
<keyword evidence="16" id="KW-1185">Reference proteome</keyword>
<dbReference type="PANTHER" id="PTHR11742:SF101">
    <property type="entry name" value="MANNOSYL-OLIGOSACCHARIDE ALPHA-1,2-MANNOSIDASE 1B"/>
    <property type="match status" value="1"/>
</dbReference>
<comment type="cofactor">
    <cofactor evidence="1 12">
        <name>Ca(2+)</name>
        <dbReference type="ChEBI" id="CHEBI:29108"/>
    </cofactor>
</comment>
<feature type="active site" evidence="11">
    <location>
        <position position="452"/>
    </location>
</feature>
<dbReference type="EMBL" id="JANBOJ010000018">
    <property type="protein sequence ID" value="KAJ1724897.1"/>
    <property type="molecule type" value="Genomic_DNA"/>
</dbReference>
<dbReference type="PRINTS" id="PR00747">
    <property type="entry name" value="GLYHDRLASE47"/>
</dbReference>
<evidence type="ECO:0000256" key="14">
    <source>
        <dbReference type="SAM" id="SignalP"/>
    </source>
</evidence>